<keyword evidence="3" id="KW-1185">Reference proteome</keyword>
<feature type="compositionally biased region" description="Low complexity" evidence="1">
    <location>
        <begin position="43"/>
        <end position="56"/>
    </location>
</feature>
<evidence type="ECO:0000256" key="1">
    <source>
        <dbReference type="SAM" id="MobiDB-lite"/>
    </source>
</evidence>
<organism evidence="2 3">
    <name type="scientific">Paraglomus brasilianum</name>
    <dbReference type="NCBI Taxonomy" id="144538"/>
    <lineage>
        <taxon>Eukaryota</taxon>
        <taxon>Fungi</taxon>
        <taxon>Fungi incertae sedis</taxon>
        <taxon>Mucoromycota</taxon>
        <taxon>Glomeromycotina</taxon>
        <taxon>Glomeromycetes</taxon>
        <taxon>Paraglomerales</taxon>
        <taxon>Paraglomeraceae</taxon>
        <taxon>Paraglomus</taxon>
    </lineage>
</organism>
<name>A0A9N9CEX1_9GLOM</name>
<protein>
    <submittedName>
        <fullName evidence="2">1528_t:CDS:1</fullName>
    </submittedName>
</protein>
<evidence type="ECO:0000313" key="2">
    <source>
        <dbReference type="EMBL" id="CAG8599311.1"/>
    </source>
</evidence>
<gene>
    <name evidence="2" type="ORF">PBRASI_LOCUS7551</name>
</gene>
<feature type="region of interest" description="Disordered" evidence="1">
    <location>
        <begin position="1"/>
        <end position="76"/>
    </location>
</feature>
<evidence type="ECO:0000313" key="3">
    <source>
        <dbReference type="Proteomes" id="UP000789739"/>
    </source>
</evidence>
<comment type="caution">
    <text evidence="2">The sequence shown here is derived from an EMBL/GenBank/DDBJ whole genome shotgun (WGS) entry which is preliminary data.</text>
</comment>
<reference evidence="2" key="1">
    <citation type="submission" date="2021-06" db="EMBL/GenBank/DDBJ databases">
        <authorList>
            <person name="Kallberg Y."/>
            <person name="Tangrot J."/>
            <person name="Rosling A."/>
        </authorList>
    </citation>
    <scope>NUCLEOTIDE SEQUENCE</scope>
    <source>
        <strain evidence="2">BR232B</strain>
    </source>
</reference>
<dbReference type="OrthoDB" id="2430512at2759"/>
<sequence length="262" mass="29281">KSVSSFNEVSTDEHTDGLAVEVDDSDTAQGPQTTDLTEEYTVQSSSSTAQSTSSKSMITTREPDQEPSANIPDQPETNAMAQNTQYTTAQNTQYTMAQNTQYTTAQNITSTLDTLHLDSPITPPETVESLRAYEKEPGEAQKFLDRMVHGFTWPASMPDNIRGQVFWGFTDDLNFNAPGGDIDREIVANFLYFYNSLEAGMFDEHQKDWVLVNGQKVVKYGSDEYTNQQLSDLQDEMPAAIYLPVDPLLREKIFHPVPAARK</sequence>
<proteinExistence type="predicted"/>
<accession>A0A9N9CEX1</accession>
<dbReference type="EMBL" id="CAJVPI010001182">
    <property type="protein sequence ID" value="CAG8599311.1"/>
    <property type="molecule type" value="Genomic_DNA"/>
</dbReference>
<dbReference type="AlphaFoldDB" id="A0A9N9CEX1"/>
<dbReference type="Proteomes" id="UP000789739">
    <property type="component" value="Unassembled WGS sequence"/>
</dbReference>
<feature type="non-terminal residue" evidence="2">
    <location>
        <position position="262"/>
    </location>
</feature>